<keyword evidence="1" id="KW-0677">Repeat</keyword>
<evidence type="ECO:0000313" key="5">
    <source>
        <dbReference type="Proteomes" id="UP001247754"/>
    </source>
</evidence>
<feature type="signal peptide" evidence="2">
    <location>
        <begin position="1"/>
        <end position="21"/>
    </location>
</feature>
<keyword evidence="4" id="KW-0808">Transferase</keyword>
<comment type="caution">
    <text evidence="4">The sequence shown here is derived from an EMBL/GenBank/DDBJ whole genome shotgun (WGS) entry which is preliminary data.</text>
</comment>
<accession>A0ABU1F9W1</accession>
<dbReference type="SMART" id="SM00450">
    <property type="entry name" value="RHOD"/>
    <property type="match status" value="2"/>
</dbReference>
<sequence length="299" mass="31177">MNPLFPVLTAAAVLFAGAAQAERLTEAPLVDAAWLAGHLGNESLVVIDVRDPVKNANPYAAGHIPGAISAPYAGYGWRAKVDGIPGMLPPVDNISARIGALGVSSDKHVVIVPQGSDSSEFGGATRVYWTFKVLGHDAVSILDGGQNAWIAAGGAVETDAVTPVAATFTPAFRPELLATTEQVAAAIDNEVALVDGRPPKQFHGEEKPAVARVAGTIPTSVNIDQGQFYSGTFASADAIGKLRDAAGLTGEEETIAFCNTGHWASIAWFGLSEIAGQKNVSMYDGSMAEWTLDEKRPVK</sequence>
<protein>
    <submittedName>
        <fullName evidence="4">Sulfurtransferase</fullName>
        <ecNumber evidence="4">2.8.1.-</ecNumber>
    </submittedName>
</protein>
<feature type="domain" description="Rhodanese" evidence="3">
    <location>
        <begin position="187"/>
        <end position="299"/>
    </location>
</feature>
<evidence type="ECO:0000313" key="4">
    <source>
        <dbReference type="EMBL" id="MDR5653673.1"/>
    </source>
</evidence>
<name>A0ABU1F9W1_9RHOB</name>
<evidence type="ECO:0000256" key="2">
    <source>
        <dbReference type="SAM" id="SignalP"/>
    </source>
</evidence>
<proteinExistence type="predicted"/>
<evidence type="ECO:0000259" key="3">
    <source>
        <dbReference type="PROSITE" id="PS50206"/>
    </source>
</evidence>
<feature type="chain" id="PRO_5045645838" evidence="2">
    <location>
        <begin position="22"/>
        <end position="299"/>
    </location>
</feature>
<gene>
    <name evidence="4" type="ORF">RGD00_13730</name>
</gene>
<organism evidence="4 5">
    <name type="scientific">Ruixingdingia sedimenti</name>
    <dbReference type="NCBI Taxonomy" id="3073604"/>
    <lineage>
        <taxon>Bacteria</taxon>
        <taxon>Pseudomonadati</taxon>
        <taxon>Pseudomonadota</taxon>
        <taxon>Alphaproteobacteria</taxon>
        <taxon>Rhodobacterales</taxon>
        <taxon>Paracoccaceae</taxon>
        <taxon>Ruixingdingia</taxon>
    </lineage>
</organism>
<dbReference type="EMBL" id="JAVKPH010000016">
    <property type="protein sequence ID" value="MDR5653673.1"/>
    <property type="molecule type" value="Genomic_DNA"/>
</dbReference>
<keyword evidence="2" id="KW-0732">Signal</keyword>
<feature type="domain" description="Rhodanese" evidence="3">
    <location>
        <begin position="40"/>
        <end position="158"/>
    </location>
</feature>
<dbReference type="CDD" id="cd01448">
    <property type="entry name" value="TST_Repeat_1"/>
    <property type="match status" value="1"/>
</dbReference>
<dbReference type="InterPro" id="IPR001763">
    <property type="entry name" value="Rhodanese-like_dom"/>
</dbReference>
<dbReference type="PANTHER" id="PTHR43855">
    <property type="entry name" value="THIOSULFATE SULFURTRANSFERASE"/>
    <property type="match status" value="1"/>
</dbReference>
<dbReference type="RefSeq" id="WP_310457913.1">
    <property type="nucleotide sequence ID" value="NZ_JAVKPH010000016.1"/>
</dbReference>
<dbReference type="EC" id="2.8.1.-" evidence="4"/>
<dbReference type="GO" id="GO:0016740">
    <property type="term" value="F:transferase activity"/>
    <property type="evidence" value="ECO:0007669"/>
    <property type="project" value="UniProtKB-KW"/>
</dbReference>
<dbReference type="PANTHER" id="PTHR43855:SF1">
    <property type="entry name" value="THIOSULFATE SULFURTRANSFERASE"/>
    <property type="match status" value="1"/>
</dbReference>
<dbReference type="Gene3D" id="3.40.250.10">
    <property type="entry name" value="Rhodanese-like domain"/>
    <property type="match status" value="2"/>
</dbReference>
<dbReference type="Pfam" id="PF00581">
    <property type="entry name" value="Rhodanese"/>
    <property type="match status" value="2"/>
</dbReference>
<dbReference type="InterPro" id="IPR036873">
    <property type="entry name" value="Rhodanese-like_dom_sf"/>
</dbReference>
<dbReference type="PROSITE" id="PS50206">
    <property type="entry name" value="RHODANESE_3"/>
    <property type="match status" value="2"/>
</dbReference>
<evidence type="ECO:0000256" key="1">
    <source>
        <dbReference type="ARBA" id="ARBA00022737"/>
    </source>
</evidence>
<dbReference type="InterPro" id="IPR051126">
    <property type="entry name" value="Thiosulfate_sulfurtransferase"/>
</dbReference>
<dbReference type="Proteomes" id="UP001247754">
    <property type="component" value="Unassembled WGS sequence"/>
</dbReference>
<dbReference type="SUPFAM" id="SSF52821">
    <property type="entry name" value="Rhodanese/Cell cycle control phosphatase"/>
    <property type="match status" value="2"/>
</dbReference>
<dbReference type="CDD" id="cd01449">
    <property type="entry name" value="TST_Repeat_2"/>
    <property type="match status" value="1"/>
</dbReference>
<reference evidence="4 5" key="1">
    <citation type="submission" date="2023-09" db="EMBL/GenBank/DDBJ databases">
        <title>Xinfangfangia sedmenti sp. nov., isolated the sedment.</title>
        <authorList>
            <person name="Xu L."/>
        </authorList>
    </citation>
    <scope>NUCLEOTIDE SEQUENCE [LARGE SCALE GENOMIC DNA]</scope>
    <source>
        <strain evidence="4 5">LG-4</strain>
    </source>
</reference>
<keyword evidence="5" id="KW-1185">Reference proteome</keyword>